<dbReference type="InterPro" id="IPR006989">
    <property type="entry name" value="NAB_co-repressor_dom"/>
</dbReference>
<dbReference type="Pfam" id="PF04904">
    <property type="entry name" value="SAM_NCD1"/>
    <property type="match status" value="1"/>
</dbReference>
<dbReference type="InterPro" id="IPR038398">
    <property type="entry name" value="NCD2_sf"/>
</dbReference>
<evidence type="ECO:0000259" key="11">
    <source>
        <dbReference type="Pfam" id="PF04905"/>
    </source>
</evidence>
<dbReference type="GO" id="GO:0005634">
    <property type="term" value="C:nucleus"/>
    <property type="evidence" value="ECO:0007669"/>
    <property type="project" value="UniProtKB-SubCell"/>
</dbReference>
<sequence length="479" mass="52065">MSGAKSSAGMAAALPRTLGELQLYRILQRANLLSYYEAFIQQGGDDVQQLCEAAEEEFLEIMALVGMASKPLHVRRLQKALRDWVTNPALFNQPLASLPVCSIPVYKLEANGNANASTHVKVPKLQASACVGEPRRGEASASVVGGEGGGGSASGSPLQRVSEPRFWASLSSHGGGGGAESERSLSPAELTLGLASPSSPRGEEVLDAAALRSVVECVERLAQALPRSDPADVKEGLRGNKKLAKMICHILDMDEDDPRRAEEIRKYSAIYGRFDSKRKDGKQLTLHEVEGEEGEGFFDLQEALQAIHMRQETLREQLATAKSKGEETTGRNIQLQLEHLLARQMEILHEAKAQDRLQTLEWRVPMGGFKFRHSTDPEHRHHTNGGSPDNTSLQPGERPLNLRVAGQRSDGDIPLGKQLANELKRHHSNGEGKTPATSHHGNVEGKTLATENENGADFSQGALNLSDKKTIKSEPEDSR</sequence>
<feature type="domain" description="Nab1 C-terminal" evidence="9">
    <location>
        <begin position="295"/>
        <end position="478"/>
    </location>
</feature>
<evidence type="ECO:0000256" key="1">
    <source>
        <dbReference type="ARBA" id="ARBA00004123"/>
    </source>
</evidence>
<feature type="domain" description="Nab N-terminal" evidence="10">
    <location>
        <begin position="15"/>
        <end position="92"/>
    </location>
</feature>
<reference evidence="12" key="1">
    <citation type="journal article" date="2014" name="Nat. Commun.">
        <title>The rainbow trout genome provides novel insights into evolution after whole-genome duplication in vertebrates.</title>
        <authorList>
            <person name="Berthelot C."/>
            <person name="Brunet F."/>
            <person name="Chalopin D."/>
            <person name="Juanchich A."/>
            <person name="Bernard M."/>
            <person name="Noel B."/>
            <person name="Bento P."/>
            <person name="Da Silva C."/>
            <person name="Labadie K."/>
            <person name="Alberti A."/>
            <person name="Aury J.M."/>
            <person name="Louis A."/>
            <person name="Dehais P."/>
            <person name="Bardou P."/>
            <person name="Montfort J."/>
            <person name="Klopp C."/>
            <person name="Cabau C."/>
            <person name="Gaspin C."/>
            <person name="Thorgaard G.H."/>
            <person name="Boussaha M."/>
            <person name="Quillet E."/>
            <person name="Guyomard R."/>
            <person name="Galiana D."/>
            <person name="Bobe J."/>
            <person name="Volff J.N."/>
            <person name="Genet C."/>
            <person name="Wincker P."/>
            <person name="Jaillon O."/>
            <person name="Roest Crollius H."/>
            <person name="Guiguen Y."/>
        </authorList>
    </citation>
    <scope>NUCLEOTIDE SEQUENCE [LARGE SCALE GENOMIC DNA]</scope>
</reference>
<evidence type="ECO:0008006" key="14">
    <source>
        <dbReference type="Google" id="ProtNLM"/>
    </source>
</evidence>
<dbReference type="PaxDb" id="8022-A0A060VPY1"/>
<feature type="compositionally biased region" description="Basic and acidic residues" evidence="8">
    <location>
        <begin position="466"/>
        <end position="479"/>
    </location>
</feature>
<keyword evidence="5" id="KW-0805">Transcription regulation</keyword>
<evidence type="ECO:0000313" key="13">
    <source>
        <dbReference type="Proteomes" id="UP000193380"/>
    </source>
</evidence>
<dbReference type="STRING" id="8022.A0A060VPY1"/>
<feature type="region of interest" description="Disordered" evidence="8">
    <location>
        <begin position="425"/>
        <end position="479"/>
    </location>
</feature>
<dbReference type="EMBL" id="FR904278">
    <property type="protein sequence ID" value="CDQ56998.1"/>
    <property type="molecule type" value="Genomic_DNA"/>
</dbReference>
<comment type="subcellular location">
    <subcellularLocation>
        <location evidence="1">Nucleus</location>
    </subcellularLocation>
</comment>
<feature type="region of interest" description="Disordered" evidence="8">
    <location>
        <begin position="371"/>
        <end position="398"/>
    </location>
</feature>
<name>A0A060VPY1_ONCMY</name>
<feature type="region of interest" description="Disordered" evidence="8">
    <location>
        <begin position="138"/>
        <end position="159"/>
    </location>
</feature>
<evidence type="ECO:0000256" key="8">
    <source>
        <dbReference type="SAM" id="MobiDB-lite"/>
    </source>
</evidence>
<evidence type="ECO:0000256" key="3">
    <source>
        <dbReference type="ARBA" id="ARBA00011364"/>
    </source>
</evidence>
<evidence type="ECO:0000256" key="2">
    <source>
        <dbReference type="ARBA" id="ARBA00008864"/>
    </source>
</evidence>
<dbReference type="InterPro" id="IPR006986">
    <property type="entry name" value="Nab1_C"/>
</dbReference>
<evidence type="ECO:0000256" key="7">
    <source>
        <dbReference type="ARBA" id="ARBA00023242"/>
    </source>
</evidence>
<comment type="subunit">
    <text evidence="3">Homomultimers may associate with EGR1 bound to DNA.</text>
</comment>
<dbReference type="InterPro" id="IPR006988">
    <property type="entry name" value="Nab_N"/>
</dbReference>
<comment type="similarity">
    <text evidence="2">Belongs to the NAB family.</text>
</comment>
<protein>
    <recommendedName>
        <fullName evidence="14">NGFI-A-binding protein 1</fullName>
    </recommendedName>
</protein>
<evidence type="ECO:0000256" key="6">
    <source>
        <dbReference type="ARBA" id="ARBA00023163"/>
    </source>
</evidence>
<keyword evidence="4" id="KW-0678">Repressor</keyword>
<reference evidence="12" key="2">
    <citation type="submission" date="2014-03" db="EMBL/GenBank/DDBJ databases">
        <authorList>
            <person name="Genoscope - CEA"/>
        </authorList>
    </citation>
    <scope>NUCLEOTIDE SEQUENCE</scope>
</reference>
<evidence type="ECO:0000259" key="10">
    <source>
        <dbReference type="Pfam" id="PF04904"/>
    </source>
</evidence>
<keyword evidence="7" id="KW-0539">Nucleus</keyword>
<gene>
    <name evidence="12" type="ORF">GSONMT00067748001</name>
</gene>
<dbReference type="PANTHER" id="PTHR12623">
    <property type="entry name" value="NGFI-A BINDING PROTEIN"/>
    <property type="match status" value="1"/>
</dbReference>
<evidence type="ECO:0000256" key="4">
    <source>
        <dbReference type="ARBA" id="ARBA00022491"/>
    </source>
</evidence>
<evidence type="ECO:0000313" key="12">
    <source>
        <dbReference type="EMBL" id="CDQ56998.1"/>
    </source>
</evidence>
<organism evidence="12 13">
    <name type="scientific">Oncorhynchus mykiss</name>
    <name type="common">Rainbow trout</name>
    <name type="synonym">Salmo gairdneri</name>
    <dbReference type="NCBI Taxonomy" id="8022"/>
    <lineage>
        <taxon>Eukaryota</taxon>
        <taxon>Metazoa</taxon>
        <taxon>Chordata</taxon>
        <taxon>Craniata</taxon>
        <taxon>Vertebrata</taxon>
        <taxon>Euteleostomi</taxon>
        <taxon>Actinopterygii</taxon>
        <taxon>Neopterygii</taxon>
        <taxon>Teleostei</taxon>
        <taxon>Protacanthopterygii</taxon>
        <taxon>Salmoniformes</taxon>
        <taxon>Salmonidae</taxon>
        <taxon>Salmoninae</taxon>
        <taxon>Oncorhynchus</taxon>
    </lineage>
</organism>
<dbReference type="Gene3D" id="1.20.120.2010">
    <property type="entry name" value="NAB conserved domain 2"/>
    <property type="match status" value="1"/>
</dbReference>
<dbReference type="InterPro" id="IPR039040">
    <property type="entry name" value="NAB_fam"/>
</dbReference>
<accession>A0A060VPY1</accession>
<feature type="domain" description="NAB co-repressor" evidence="11">
    <location>
        <begin position="206"/>
        <end position="292"/>
    </location>
</feature>
<dbReference type="Pfam" id="PF04902">
    <property type="entry name" value="Nab1"/>
    <property type="match status" value="1"/>
</dbReference>
<dbReference type="Pfam" id="PF04905">
    <property type="entry name" value="NCD2"/>
    <property type="match status" value="1"/>
</dbReference>
<dbReference type="AlphaFoldDB" id="A0A060VPY1"/>
<dbReference type="GO" id="GO:0045892">
    <property type="term" value="P:negative regulation of DNA-templated transcription"/>
    <property type="evidence" value="ECO:0007669"/>
    <property type="project" value="InterPro"/>
</dbReference>
<proteinExistence type="inferred from homology"/>
<evidence type="ECO:0000256" key="5">
    <source>
        <dbReference type="ARBA" id="ARBA00023015"/>
    </source>
</evidence>
<dbReference type="PANTHER" id="PTHR12623:SF9">
    <property type="entry name" value="NGFI-A-BINDING PROTEIN 1"/>
    <property type="match status" value="1"/>
</dbReference>
<keyword evidence="6" id="KW-0804">Transcription</keyword>
<dbReference type="Proteomes" id="UP000193380">
    <property type="component" value="Unassembled WGS sequence"/>
</dbReference>
<evidence type="ECO:0000259" key="9">
    <source>
        <dbReference type="Pfam" id="PF04902"/>
    </source>
</evidence>
<feature type="compositionally biased region" description="Polar residues" evidence="8">
    <location>
        <begin position="384"/>
        <end position="394"/>
    </location>
</feature>
<dbReference type="GO" id="GO:0003712">
    <property type="term" value="F:transcription coregulator activity"/>
    <property type="evidence" value="ECO:0007669"/>
    <property type="project" value="InterPro"/>
</dbReference>